<proteinExistence type="predicted"/>
<comment type="caution">
    <text evidence="2">The sequence shown here is derived from an EMBL/GenBank/DDBJ whole genome shotgun (WGS) entry which is preliminary data.</text>
</comment>
<organism evidence="2 3">
    <name type="scientific">Bacillus salipaludis</name>
    <dbReference type="NCBI Taxonomy" id="2547811"/>
    <lineage>
        <taxon>Bacteria</taxon>
        <taxon>Bacillati</taxon>
        <taxon>Bacillota</taxon>
        <taxon>Bacilli</taxon>
        <taxon>Bacillales</taxon>
        <taxon>Bacillaceae</taxon>
        <taxon>Bacillus</taxon>
    </lineage>
</organism>
<protein>
    <submittedName>
        <fullName evidence="2">Uncharacterized protein</fullName>
    </submittedName>
</protein>
<accession>A0ABW8RE95</accession>
<evidence type="ECO:0000313" key="2">
    <source>
        <dbReference type="EMBL" id="MFK9091801.1"/>
    </source>
</evidence>
<dbReference type="Proteomes" id="UP001623041">
    <property type="component" value="Unassembled WGS sequence"/>
</dbReference>
<keyword evidence="3" id="KW-1185">Reference proteome</keyword>
<keyword evidence="1" id="KW-0175">Coiled coil</keyword>
<reference evidence="2 3" key="1">
    <citation type="submission" date="2024-11" db="EMBL/GenBank/DDBJ databases">
        <authorList>
            <person name="Lucas J.A."/>
        </authorList>
    </citation>
    <scope>NUCLEOTIDE SEQUENCE [LARGE SCALE GENOMIC DNA]</scope>
    <source>
        <strain evidence="2 3">Z 5.4</strain>
    </source>
</reference>
<name>A0ABW8RE95_9BACI</name>
<sequence>MMLRKRMVAGLGALMLLGGVYGIQSVSAAENQPAKTEQVGKRFEVLSQFKEQIHQVNQLKKERLDLKKQMVEKKDALLDLLIAAKNSGNKDELKQAKAVKKQLKAINEELKSLATAGKDNRKALKEAVKKGEGSEQFAKRIAAQQEMNGKMKEKLAELEKMIEIIK</sequence>
<evidence type="ECO:0000313" key="3">
    <source>
        <dbReference type="Proteomes" id="UP001623041"/>
    </source>
</evidence>
<gene>
    <name evidence="2" type="ORF">ACJEBI_09935</name>
</gene>
<evidence type="ECO:0000256" key="1">
    <source>
        <dbReference type="SAM" id="Coils"/>
    </source>
</evidence>
<feature type="coiled-coil region" evidence="1">
    <location>
        <begin position="49"/>
        <end position="116"/>
    </location>
</feature>
<dbReference type="EMBL" id="JBJHQH010000006">
    <property type="protein sequence ID" value="MFK9091801.1"/>
    <property type="molecule type" value="Genomic_DNA"/>
</dbReference>